<dbReference type="AlphaFoldDB" id="A0A1M6T453"/>
<dbReference type="InterPro" id="IPR009057">
    <property type="entry name" value="Homeodomain-like_sf"/>
</dbReference>
<dbReference type="STRING" id="1121950.SAMN02745243_03122"/>
<keyword evidence="1 2" id="KW-0238">DNA-binding</keyword>
<accession>A0A1M6T453</accession>
<dbReference type="GO" id="GO:0003677">
    <property type="term" value="F:DNA binding"/>
    <property type="evidence" value="ECO:0007669"/>
    <property type="project" value="UniProtKB-UniRule"/>
</dbReference>
<dbReference type="InterPro" id="IPR041483">
    <property type="entry name" value="TetR_C_34"/>
</dbReference>
<organism evidence="4 5">
    <name type="scientific">Hespellia stercorisuis DSM 15480</name>
    <dbReference type="NCBI Taxonomy" id="1121950"/>
    <lineage>
        <taxon>Bacteria</taxon>
        <taxon>Bacillati</taxon>
        <taxon>Bacillota</taxon>
        <taxon>Clostridia</taxon>
        <taxon>Lachnospirales</taxon>
        <taxon>Lachnospiraceae</taxon>
        <taxon>Hespellia</taxon>
    </lineage>
</organism>
<feature type="domain" description="HTH tetR-type" evidence="3">
    <location>
        <begin position="13"/>
        <end position="73"/>
    </location>
</feature>
<dbReference type="Proteomes" id="UP000184301">
    <property type="component" value="Unassembled WGS sequence"/>
</dbReference>
<dbReference type="Pfam" id="PF17929">
    <property type="entry name" value="TetR_C_34"/>
    <property type="match status" value="1"/>
</dbReference>
<evidence type="ECO:0000256" key="1">
    <source>
        <dbReference type="ARBA" id="ARBA00023125"/>
    </source>
</evidence>
<keyword evidence="5" id="KW-1185">Reference proteome</keyword>
<gene>
    <name evidence="4" type="ORF">SAMN02745243_03122</name>
</gene>
<dbReference type="SUPFAM" id="SSF46689">
    <property type="entry name" value="Homeodomain-like"/>
    <property type="match status" value="1"/>
</dbReference>
<evidence type="ECO:0000256" key="2">
    <source>
        <dbReference type="PROSITE-ProRule" id="PRU00335"/>
    </source>
</evidence>
<dbReference type="Gene3D" id="1.10.357.10">
    <property type="entry name" value="Tetracycline Repressor, domain 2"/>
    <property type="match status" value="1"/>
</dbReference>
<dbReference type="EMBL" id="FQZY01000055">
    <property type="protein sequence ID" value="SHK51792.1"/>
    <property type="molecule type" value="Genomic_DNA"/>
</dbReference>
<evidence type="ECO:0000313" key="4">
    <source>
        <dbReference type="EMBL" id="SHK51792.1"/>
    </source>
</evidence>
<dbReference type="PROSITE" id="PS50977">
    <property type="entry name" value="HTH_TETR_2"/>
    <property type="match status" value="1"/>
</dbReference>
<protein>
    <submittedName>
        <fullName evidence="4">Transcriptional regulator, TetR family</fullName>
    </submittedName>
</protein>
<sequence length="214" mass="25442">MDFQRARTPEQIENRQNEILFACKEIYIKNGYDAVTIKGISEITSFTRPAIYGYYKTKEEIFMDILKEEFILWGVDFQRRCQKTNDYSRELFCSILTDSMCDRTTLLELLSVHLNTMENNTRLERLVEFKKTVYQFFDILQNQIRCFFADADEKNIKDFFDHFLIYLNGLYPHIVHSEIQKQAMTLAGRPPVERNIRQVCYNGLLLISRSLVKK</sequence>
<dbReference type="PRINTS" id="PR00455">
    <property type="entry name" value="HTHTETR"/>
</dbReference>
<evidence type="ECO:0000313" key="5">
    <source>
        <dbReference type="Proteomes" id="UP000184301"/>
    </source>
</evidence>
<feature type="DNA-binding region" description="H-T-H motif" evidence="2">
    <location>
        <begin position="36"/>
        <end position="55"/>
    </location>
</feature>
<dbReference type="InterPro" id="IPR001647">
    <property type="entry name" value="HTH_TetR"/>
</dbReference>
<evidence type="ECO:0000259" key="3">
    <source>
        <dbReference type="PROSITE" id="PS50977"/>
    </source>
</evidence>
<proteinExistence type="predicted"/>
<dbReference type="Pfam" id="PF00440">
    <property type="entry name" value="TetR_N"/>
    <property type="match status" value="1"/>
</dbReference>
<dbReference type="OrthoDB" id="1634029at2"/>
<reference evidence="4 5" key="1">
    <citation type="submission" date="2016-11" db="EMBL/GenBank/DDBJ databases">
        <authorList>
            <person name="Jaros S."/>
            <person name="Januszkiewicz K."/>
            <person name="Wedrychowicz H."/>
        </authorList>
    </citation>
    <scope>NUCLEOTIDE SEQUENCE [LARGE SCALE GENOMIC DNA]</scope>
    <source>
        <strain evidence="4 5">DSM 15480</strain>
    </source>
</reference>
<name>A0A1M6T453_9FIRM</name>